<evidence type="ECO:0000313" key="4">
    <source>
        <dbReference type="Proteomes" id="UP001562354"/>
    </source>
</evidence>
<name>A0ABR3PPA7_9PEZI</name>
<dbReference type="InterPro" id="IPR045112">
    <property type="entry name" value="PPAN-like"/>
</dbReference>
<dbReference type="InterPro" id="IPR007109">
    <property type="entry name" value="Brix"/>
</dbReference>
<evidence type="ECO:0000256" key="1">
    <source>
        <dbReference type="SAM" id="MobiDB-lite"/>
    </source>
</evidence>
<organism evidence="3 4">
    <name type="scientific">Neodothiora populina</name>
    <dbReference type="NCBI Taxonomy" id="2781224"/>
    <lineage>
        <taxon>Eukaryota</taxon>
        <taxon>Fungi</taxon>
        <taxon>Dikarya</taxon>
        <taxon>Ascomycota</taxon>
        <taxon>Pezizomycotina</taxon>
        <taxon>Dothideomycetes</taxon>
        <taxon>Dothideomycetidae</taxon>
        <taxon>Dothideales</taxon>
        <taxon>Dothioraceae</taxon>
        <taxon>Neodothiora</taxon>
    </lineage>
</organism>
<feature type="domain" description="Brix" evidence="2">
    <location>
        <begin position="35"/>
        <end position="369"/>
    </location>
</feature>
<keyword evidence="4" id="KW-1185">Reference proteome</keyword>
<feature type="region of interest" description="Disordered" evidence="1">
    <location>
        <begin position="381"/>
        <end position="481"/>
    </location>
</feature>
<dbReference type="PROSITE" id="PS50833">
    <property type="entry name" value="BRIX"/>
    <property type="match status" value="1"/>
</dbReference>
<evidence type="ECO:0000313" key="3">
    <source>
        <dbReference type="EMBL" id="KAL1311386.1"/>
    </source>
</evidence>
<dbReference type="RefSeq" id="XP_069204235.1">
    <property type="nucleotide sequence ID" value="XM_069340762.1"/>
</dbReference>
<dbReference type="PANTHER" id="PTHR12661">
    <property type="entry name" value="PETER PAN-RELATED"/>
    <property type="match status" value="1"/>
</dbReference>
<gene>
    <name evidence="3" type="ORF">AAFC00_001554</name>
</gene>
<feature type="region of interest" description="Disordered" evidence="1">
    <location>
        <begin position="1"/>
        <end position="32"/>
    </location>
</feature>
<dbReference type="PANTHER" id="PTHR12661:SF5">
    <property type="entry name" value="SUPPRESSOR OF SWI4 1 HOMOLOG"/>
    <property type="match status" value="1"/>
</dbReference>
<dbReference type="GeneID" id="95975257"/>
<accession>A0ABR3PPA7</accession>
<proteinExistence type="predicted"/>
<evidence type="ECO:0000259" key="2">
    <source>
        <dbReference type="PROSITE" id="PS50833"/>
    </source>
</evidence>
<dbReference type="SMART" id="SM00879">
    <property type="entry name" value="Brix"/>
    <property type="match status" value="1"/>
</dbReference>
<dbReference type="EMBL" id="JBFMKM010000003">
    <property type="protein sequence ID" value="KAL1311386.1"/>
    <property type="molecule type" value="Genomic_DNA"/>
</dbReference>
<feature type="compositionally biased region" description="Basic residues" evidence="1">
    <location>
        <begin position="1"/>
        <end position="12"/>
    </location>
</feature>
<protein>
    <recommendedName>
        <fullName evidence="2">Brix domain-containing protein</fullName>
    </recommendedName>
</protein>
<dbReference type="Pfam" id="PF04427">
    <property type="entry name" value="Brix"/>
    <property type="match status" value="1"/>
</dbReference>
<sequence length="481" mass="53975">MAKRRVKKRTHVGAKGTQAAVGDAPSKPGARAPKSMVIRIGASEVGPSVSQLVKDVRSMMEPNTASRLKERRTNKLRDYTTMAGPLGVSHLMLFSRSENGNTNMRLAITPRGPTLHFRVDKYSLCKDVLKSMKRPKSDSAGYLTSPLLVMNNFIQATTEATEDESKSTNPIPKQLESLTTTIFQSLFAPISPQQTSLNSIKRVMLVDRVPSKDDEHQFVLQLRHYAIKSSTPKHSLPKALRRLENAEKLTRASKGLPNLGKFDDVADYILDPTAAAGFTSASESEADTDAEVEVLAPENRKVMNKEERQRMRDAQRERIAAQTAAENGQEPAAAPPKRAPRTEKKAIKMQELGPRMTLRLTKVEEGLCGGKIMWHEYISKSKSETQKQEQTWAVRRKEKEERKRVQKENVERKKEQKKSTRGAKHREAAEEGDEDEDEDMEDAWSSDDDDDEWHGEHDGEGGDKYAPPVVDDEDEEGEDEE</sequence>
<feature type="compositionally biased region" description="Basic and acidic residues" evidence="1">
    <location>
        <begin position="454"/>
        <end position="463"/>
    </location>
</feature>
<feature type="compositionally biased region" description="Basic and acidic residues" evidence="1">
    <location>
        <begin position="395"/>
        <end position="418"/>
    </location>
</feature>
<feature type="compositionally biased region" description="Acidic residues" evidence="1">
    <location>
        <begin position="470"/>
        <end position="481"/>
    </location>
</feature>
<reference evidence="3 4" key="1">
    <citation type="submission" date="2024-07" db="EMBL/GenBank/DDBJ databases">
        <title>Draft sequence of the Neodothiora populina.</title>
        <authorList>
            <person name="Drown D.D."/>
            <person name="Schuette U.S."/>
            <person name="Buechlein A.B."/>
            <person name="Rusch D.R."/>
            <person name="Winton L.W."/>
            <person name="Adams G.A."/>
        </authorList>
    </citation>
    <scope>NUCLEOTIDE SEQUENCE [LARGE SCALE GENOMIC DNA]</scope>
    <source>
        <strain evidence="3 4">CPC 39397</strain>
    </source>
</reference>
<dbReference type="Proteomes" id="UP001562354">
    <property type="component" value="Unassembled WGS sequence"/>
</dbReference>
<feature type="region of interest" description="Disordered" evidence="1">
    <location>
        <begin position="296"/>
        <end position="351"/>
    </location>
</feature>
<feature type="compositionally biased region" description="Acidic residues" evidence="1">
    <location>
        <begin position="430"/>
        <end position="453"/>
    </location>
</feature>
<comment type="caution">
    <text evidence="3">The sequence shown here is derived from an EMBL/GenBank/DDBJ whole genome shotgun (WGS) entry which is preliminary data.</text>
</comment>
<feature type="compositionally biased region" description="Basic and acidic residues" evidence="1">
    <location>
        <begin position="298"/>
        <end position="319"/>
    </location>
</feature>